<sequence length="213" mass="25179">MAATYLHPSPFCIKMTLVSLYLQLYGKDGVEEWVTFLKGLPIFIRGSSEIVVNNTMIKIRKFNDKANKADKDAGTNINSTVSYREFAFLNDPIEIAFYTNTQNYDKYEQTLKYLLLHVKYFGNRGSFFQWKEFNVIDSEQLPSCFTKKLDHFFDMTQLGILKKMDDFHQDITFEKLNIFSDTKKTNIRSQNIYVFPYEKMYSARSYTYYKQRG</sequence>
<keyword evidence="2" id="KW-1185">Reference proteome</keyword>
<protein>
    <submittedName>
        <fullName evidence="1">Uncharacterized protein</fullName>
    </submittedName>
</protein>
<reference evidence="1 2" key="1">
    <citation type="submission" date="2023-07" db="EMBL/GenBank/DDBJ databases">
        <title>Genomic Encyclopedia of Type Strains, Phase IV (KMG-IV): sequencing the most valuable type-strain genomes for metagenomic binning, comparative biology and taxonomic classification.</title>
        <authorList>
            <person name="Goeker M."/>
        </authorList>
    </citation>
    <scope>NUCLEOTIDE SEQUENCE [LARGE SCALE GENOMIC DNA]</scope>
    <source>
        <strain evidence="1 2">DSM 23948</strain>
    </source>
</reference>
<evidence type="ECO:0000313" key="2">
    <source>
        <dbReference type="Proteomes" id="UP001231362"/>
    </source>
</evidence>
<dbReference type="Proteomes" id="UP001231362">
    <property type="component" value="Unassembled WGS sequence"/>
</dbReference>
<dbReference type="RefSeq" id="WP_307151857.1">
    <property type="nucleotide sequence ID" value="NZ_JAUSTU010000026.1"/>
</dbReference>
<proteinExistence type="predicted"/>
<organism evidence="1 2">
    <name type="scientific">Anoxybacillus andreesenii</name>
    <dbReference type="NCBI Taxonomy" id="1325932"/>
    <lineage>
        <taxon>Bacteria</taxon>
        <taxon>Bacillati</taxon>
        <taxon>Bacillota</taxon>
        <taxon>Bacilli</taxon>
        <taxon>Bacillales</taxon>
        <taxon>Anoxybacillaceae</taxon>
        <taxon>Anoxybacillus</taxon>
    </lineage>
</organism>
<gene>
    <name evidence="1" type="ORF">J2S07_003724</name>
</gene>
<evidence type="ECO:0000313" key="1">
    <source>
        <dbReference type="EMBL" id="MDQ0157389.1"/>
    </source>
</evidence>
<name>A0ABT9V8V4_9BACL</name>
<comment type="caution">
    <text evidence="1">The sequence shown here is derived from an EMBL/GenBank/DDBJ whole genome shotgun (WGS) entry which is preliminary data.</text>
</comment>
<accession>A0ABT9V8V4</accession>
<dbReference type="EMBL" id="JAUSTU010000026">
    <property type="protein sequence ID" value="MDQ0157389.1"/>
    <property type="molecule type" value="Genomic_DNA"/>
</dbReference>